<evidence type="ECO:0000256" key="12">
    <source>
        <dbReference type="ARBA" id="ARBA00022989"/>
    </source>
</evidence>
<gene>
    <name evidence="24" type="ORF">J1N35_014567</name>
</gene>
<keyword evidence="13" id="KW-0333">Golgi apparatus</keyword>
<feature type="short sequence motif" description="FFD box" evidence="17">
    <location>
        <begin position="1000"/>
        <end position="1015"/>
    </location>
</feature>
<dbReference type="InterPro" id="IPR047575">
    <property type="entry name" value="Sm"/>
</dbReference>
<dbReference type="FunFam" id="2.30.30.100:FF:000033">
    <property type="entry name" value="Trailer hitch, isoform C"/>
    <property type="match status" value="1"/>
</dbReference>
<evidence type="ECO:0000256" key="13">
    <source>
        <dbReference type="ARBA" id="ARBA00023034"/>
    </source>
</evidence>
<keyword evidence="12" id="KW-1133">Transmembrane helix</keyword>
<evidence type="ECO:0000256" key="15">
    <source>
        <dbReference type="ARBA" id="ARBA00023180"/>
    </source>
</evidence>
<keyword evidence="10" id="KW-0812">Transmembrane</keyword>
<keyword evidence="15" id="KW-0325">Glycoprotein</keyword>
<dbReference type="CDD" id="cd19952">
    <property type="entry name" value="GT29"/>
    <property type="match status" value="1"/>
</dbReference>
<feature type="compositionally biased region" description="Low complexity" evidence="19">
    <location>
        <begin position="749"/>
        <end position="769"/>
    </location>
</feature>
<dbReference type="OrthoDB" id="10264956at2759"/>
<dbReference type="Pfam" id="PF09532">
    <property type="entry name" value="FDF"/>
    <property type="match status" value="1"/>
</dbReference>
<dbReference type="PROSITE" id="PS51513">
    <property type="entry name" value="FFD"/>
    <property type="match status" value="1"/>
</dbReference>
<comment type="subcellular location">
    <subcellularLocation>
        <location evidence="1">Cytoplasm</location>
        <location evidence="1">P-body</location>
    </subcellularLocation>
    <subcellularLocation>
        <location evidence="2">Golgi apparatus membrane</location>
        <topology evidence="2">Single-pass type II membrane protein</topology>
    </subcellularLocation>
</comment>
<dbReference type="InterPro" id="IPR025761">
    <property type="entry name" value="FFD_box"/>
</dbReference>
<evidence type="ECO:0000256" key="19">
    <source>
        <dbReference type="SAM" id="MobiDB-lite"/>
    </source>
</evidence>
<dbReference type="PANTHER" id="PTHR47486">
    <property type="entry name" value="SIALYLTRANSFERASE-LIKE PROTEIN 1"/>
    <property type="match status" value="1"/>
</dbReference>
<dbReference type="Pfam" id="PF12701">
    <property type="entry name" value="LSM14"/>
    <property type="match status" value="1"/>
</dbReference>
<evidence type="ECO:0000256" key="14">
    <source>
        <dbReference type="ARBA" id="ARBA00023136"/>
    </source>
</evidence>
<evidence type="ECO:0000256" key="10">
    <source>
        <dbReference type="ARBA" id="ARBA00022692"/>
    </source>
</evidence>
<comment type="similarity">
    <text evidence="3">Belongs to the glycosyltransferase 29 family.</text>
</comment>
<accession>A0A9D3VWB8</accession>
<evidence type="ECO:0000259" key="20">
    <source>
        <dbReference type="PROSITE" id="PS51512"/>
    </source>
</evidence>
<feature type="domain" description="FFD box profile" evidence="21">
    <location>
        <begin position="1000"/>
        <end position="1015"/>
    </location>
</feature>
<proteinExistence type="inferred from homology"/>
<evidence type="ECO:0000259" key="22">
    <source>
        <dbReference type="PROSITE" id="PS51536"/>
    </source>
</evidence>
<dbReference type="GO" id="GO:0008373">
    <property type="term" value="F:sialyltransferase activity"/>
    <property type="evidence" value="ECO:0007669"/>
    <property type="project" value="InterPro"/>
</dbReference>
<keyword evidence="25" id="KW-1185">Reference proteome</keyword>
<evidence type="ECO:0000259" key="23">
    <source>
        <dbReference type="PROSITE" id="PS52002"/>
    </source>
</evidence>
<feature type="domain" description="TFG box profile" evidence="22">
    <location>
        <begin position="1022"/>
        <end position="1042"/>
    </location>
</feature>
<feature type="domain" description="Sm" evidence="23">
    <location>
        <begin position="510"/>
        <end position="593"/>
    </location>
</feature>
<dbReference type="PROSITE" id="PS51512">
    <property type="entry name" value="DFDF"/>
    <property type="match status" value="1"/>
</dbReference>
<dbReference type="GO" id="GO:0006397">
    <property type="term" value="P:mRNA processing"/>
    <property type="evidence" value="ECO:0007669"/>
    <property type="project" value="UniProtKB-KW"/>
</dbReference>
<keyword evidence="11" id="KW-0735">Signal-anchor</keyword>
<dbReference type="AlphaFoldDB" id="A0A9D3VWB8"/>
<name>A0A9D3VWB8_9ROSI</name>
<dbReference type="GO" id="GO:0000932">
    <property type="term" value="C:P-body"/>
    <property type="evidence" value="ECO:0007669"/>
    <property type="project" value="UniProtKB-SubCell"/>
</dbReference>
<dbReference type="FunFam" id="3.90.1480.20:FF:000019">
    <property type="entry name" value="Glycosyl transferase family 29 protein"/>
    <property type="match status" value="1"/>
</dbReference>
<keyword evidence="9" id="KW-0808">Transferase</keyword>
<feature type="region of interest" description="Disordered" evidence="19">
    <location>
        <begin position="734"/>
        <end position="769"/>
    </location>
</feature>
<dbReference type="PROSITE" id="PS51536">
    <property type="entry name" value="TFG"/>
    <property type="match status" value="1"/>
</dbReference>
<dbReference type="InterPro" id="IPR044782">
    <property type="entry name" value="SIA1/STLP5"/>
</dbReference>
<dbReference type="InterPro" id="IPR025768">
    <property type="entry name" value="TFG_box"/>
</dbReference>
<dbReference type="Gene3D" id="2.30.30.100">
    <property type="match status" value="1"/>
</dbReference>
<dbReference type="SMART" id="SM01199">
    <property type="entry name" value="FDF"/>
    <property type="match status" value="1"/>
</dbReference>
<keyword evidence="5" id="KW-0963">Cytoplasm</keyword>
<organism evidence="24 25">
    <name type="scientific">Gossypium stocksii</name>
    <dbReference type="NCBI Taxonomy" id="47602"/>
    <lineage>
        <taxon>Eukaryota</taxon>
        <taxon>Viridiplantae</taxon>
        <taxon>Streptophyta</taxon>
        <taxon>Embryophyta</taxon>
        <taxon>Tracheophyta</taxon>
        <taxon>Spermatophyta</taxon>
        <taxon>Magnoliopsida</taxon>
        <taxon>eudicotyledons</taxon>
        <taxon>Gunneridae</taxon>
        <taxon>Pentapetalae</taxon>
        <taxon>rosids</taxon>
        <taxon>malvids</taxon>
        <taxon>Malvales</taxon>
        <taxon>Malvaceae</taxon>
        <taxon>Malvoideae</taxon>
        <taxon>Gossypium</taxon>
    </lineage>
</organism>
<comment type="similarity">
    <text evidence="4">Belongs to the LSM14 family.</text>
</comment>
<dbReference type="GO" id="GO:0003723">
    <property type="term" value="F:RNA binding"/>
    <property type="evidence" value="ECO:0007669"/>
    <property type="project" value="InterPro"/>
</dbReference>
<dbReference type="GO" id="GO:0009860">
    <property type="term" value="P:pollen tube growth"/>
    <property type="evidence" value="ECO:0007669"/>
    <property type="project" value="InterPro"/>
</dbReference>
<dbReference type="Pfam" id="PF00777">
    <property type="entry name" value="Glyco_transf_29"/>
    <property type="match status" value="1"/>
</dbReference>
<keyword evidence="14" id="KW-0472">Membrane</keyword>
<evidence type="ECO:0000256" key="4">
    <source>
        <dbReference type="ARBA" id="ARBA00010415"/>
    </source>
</evidence>
<evidence type="ECO:0000256" key="2">
    <source>
        <dbReference type="ARBA" id="ARBA00004323"/>
    </source>
</evidence>
<evidence type="ECO:0000313" key="25">
    <source>
        <dbReference type="Proteomes" id="UP000828251"/>
    </source>
</evidence>
<evidence type="ECO:0000256" key="11">
    <source>
        <dbReference type="ARBA" id="ARBA00022968"/>
    </source>
</evidence>
<dbReference type="PANTHER" id="PTHR47486:SF1">
    <property type="entry name" value="SIALYLTRANSFERASE-LIKE PROTEIN 1"/>
    <property type="match status" value="1"/>
</dbReference>
<dbReference type="EMBL" id="JAIQCV010000005">
    <property type="protein sequence ID" value="KAH1097646.1"/>
    <property type="molecule type" value="Genomic_DNA"/>
</dbReference>
<evidence type="ECO:0000313" key="24">
    <source>
        <dbReference type="EMBL" id="KAH1097646.1"/>
    </source>
</evidence>
<dbReference type="GO" id="GO:0000139">
    <property type="term" value="C:Golgi membrane"/>
    <property type="evidence" value="ECO:0007669"/>
    <property type="project" value="UniProtKB-SubCell"/>
</dbReference>
<keyword evidence="6" id="KW-0678">Repressor</keyword>
<feature type="domain" description="DFDF" evidence="20">
    <location>
        <begin position="934"/>
        <end position="970"/>
    </location>
</feature>
<dbReference type="PROSITE" id="PS52002">
    <property type="entry name" value="SM"/>
    <property type="match status" value="1"/>
</dbReference>
<feature type="region of interest" description="Disordered" evidence="19">
    <location>
        <begin position="906"/>
        <end position="936"/>
    </location>
</feature>
<feature type="compositionally biased region" description="Basic and acidic residues" evidence="19">
    <location>
        <begin position="971"/>
        <end position="985"/>
    </location>
</feature>
<evidence type="ECO:0000256" key="18">
    <source>
        <dbReference type="PROSITE-ProRule" id="PRU00869"/>
    </source>
</evidence>
<keyword evidence="7" id="KW-0507">mRNA processing</keyword>
<dbReference type="InterPro" id="IPR025609">
    <property type="entry name" value="Lsm14-like_N"/>
</dbReference>
<comment type="function">
    <text evidence="16">As a component of the decapping complex, involved in the degradation of mRNAs. Promotes P-body formation. Translational repressor.</text>
</comment>
<dbReference type="SMART" id="SM01271">
    <property type="entry name" value="LSM14"/>
    <property type="match status" value="1"/>
</dbReference>
<feature type="short sequence motif" description="TFG box" evidence="18">
    <location>
        <begin position="1022"/>
        <end position="1042"/>
    </location>
</feature>
<dbReference type="InterPro" id="IPR019050">
    <property type="entry name" value="FDF_dom"/>
</dbReference>
<dbReference type="SUPFAM" id="SSF50182">
    <property type="entry name" value="Sm-like ribonucleoproteins"/>
    <property type="match status" value="1"/>
</dbReference>
<dbReference type="Gene3D" id="3.90.1480.20">
    <property type="entry name" value="Glycosyl transferase family 29"/>
    <property type="match status" value="1"/>
</dbReference>
<dbReference type="InterPro" id="IPR001675">
    <property type="entry name" value="Glyco_trans_29"/>
</dbReference>
<dbReference type="GO" id="GO:0009846">
    <property type="term" value="P:pollen germination"/>
    <property type="evidence" value="ECO:0007669"/>
    <property type="project" value="InterPro"/>
</dbReference>
<evidence type="ECO:0000256" key="17">
    <source>
        <dbReference type="PROSITE-ProRule" id="PRU00846"/>
    </source>
</evidence>
<evidence type="ECO:0000256" key="7">
    <source>
        <dbReference type="ARBA" id="ARBA00022664"/>
    </source>
</evidence>
<protein>
    <submittedName>
        <fullName evidence="24">Uncharacterized protein</fullName>
    </submittedName>
</protein>
<feature type="region of interest" description="Disordered" evidence="19">
    <location>
        <begin position="963"/>
        <end position="1001"/>
    </location>
</feature>
<dbReference type="Proteomes" id="UP000828251">
    <property type="component" value="Unassembled WGS sequence"/>
</dbReference>
<keyword evidence="8" id="KW-0328">Glycosyltransferase</keyword>
<evidence type="ECO:0000256" key="5">
    <source>
        <dbReference type="ARBA" id="ARBA00022490"/>
    </source>
</evidence>
<evidence type="ECO:0000256" key="8">
    <source>
        <dbReference type="ARBA" id="ARBA00022676"/>
    </source>
</evidence>
<dbReference type="InterPro" id="IPR010920">
    <property type="entry name" value="LSM_dom_sf"/>
</dbReference>
<evidence type="ECO:0000256" key="16">
    <source>
        <dbReference type="ARBA" id="ARBA00059323"/>
    </source>
</evidence>
<evidence type="ECO:0000259" key="21">
    <source>
        <dbReference type="PROSITE" id="PS51513"/>
    </source>
</evidence>
<evidence type="ECO:0000256" key="3">
    <source>
        <dbReference type="ARBA" id="ARBA00006003"/>
    </source>
</evidence>
<comment type="caution">
    <text evidence="24">The sequence shown here is derived from an EMBL/GenBank/DDBJ whole genome shotgun (WGS) entry which is preliminary data.</text>
</comment>
<dbReference type="InterPro" id="IPR025762">
    <property type="entry name" value="DFDF"/>
</dbReference>
<evidence type="ECO:0000256" key="6">
    <source>
        <dbReference type="ARBA" id="ARBA00022491"/>
    </source>
</evidence>
<evidence type="ECO:0000256" key="1">
    <source>
        <dbReference type="ARBA" id="ARBA00004201"/>
    </source>
</evidence>
<evidence type="ECO:0000256" key="9">
    <source>
        <dbReference type="ARBA" id="ARBA00022679"/>
    </source>
</evidence>
<reference evidence="24 25" key="1">
    <citation type="journal article" date="2021" name="Plant Biotechnol. J.">
        <title>Multi-omics assisted identification of the key and species-specific regulatory components of drought-tolerant mechanisms in Gossypium stocksii.</title>
        <authorList>
            <person name="Yu D."/>
            <person name="Ke L."/>
            <person name="Zhang D."/>
            <person name="Wu Y."/>
            <person name="Sun Y."/>
            <person name="Mei J."/>
            <person name="Sun J."/>
            <person name="Sun Y."/>
        </authorList>
    </citation>
    <scope>NUCLEOTIDE SEQUENCE [LARGE SCALE GENOMIC DNA]</scope>
    <source>
        <strain evidence="25">cv. E1</strain>
        <tissue evidence="24">Leaf</tissue>
    </source>
</reference>
<sequence length="1077" mass="118744">MRSRSQFQSHKKSTLLPLVCAAAFFSLLLFGIQSSFFSGRINRKIDLGKEKVQVTDLSPQELRSLADFQTSVQQCVANRGLGLTAHFVDLCKLTLKFPEGTNSTWYNEQFKVFEPLEYHYDICDAILLWEQYRNMTTVLTREYLDARPDGWLDYAAKRIAQLGADKCYNRTLCEEHLNVLLPAKPPFHPRQFRTCAVVGNSGDLLKTEFGKEIDSHDAVIRDNEAPVNEKYAKYVGLKRDFRLVVRGAARNMIKILKGSDDEVLIIKSVTHKDFNDMIKSIPNPVYLFQGIVLRRGAKGTGMKSIELALSMCDIVDIYGFTVDPGYTEWTRYFSTPRKGHNPLQGRAYYQLLECLGVIRIHSPMRAKRKQDWSDVPSREMINRAHAAALHFKRGPDGQLGQFGSCKVWGNVDPDNSGPISGSSDMSDVRKHSNYSKWETMPFKSIRKEAQDHFKQMEGEDKKSETTNIVYIHAFGMLNPGIRRARVMKYGFNARKKKRDRLMETDSSTTRSGSTADSYIGSVISLTSKSEIRYEGVLYNINPDESSIGLKNVRSFGSEGREKDGPQVPPSDKVYEYILFRGSDIKDLQVKSSAPAQPTPPINDDPAIIQSQFPHPVSTTTSALSAATRSLTDPTTHAAQMGLQGSNYQAALPLYIPGGNLGSWGASPPPPTANGNGPPMPMYWEGYYGPPNRPPHLHHQSLLRPSPGQSMPPFMQQPMRYPNFNAPFPIGLGNLQSSSLPEAPPPLFPPSTGSPNVTSTLSSDLPPAPSASLASEALLNKAPSPAISPAALGASLPAISPFTTGPELNPIVPPIAHKPSTNPTFLHQTTSQAASSIIGVSNSVSMETPTSSMVTPCQLLESGTTVVPSPQPDATVHKDVEVVQVFSSPTEPSASVVSEAQPPILPLPRAAHKPNGASFQPRHGYRGRGRGRGTWNSRPVTNFTEDFDFMAMNEKFKKDEVWGHLGKSSKSNSKDKEGDASDKDGYQDEDDAETSKAQAKPVYNKDDFFDTLSCNALDNDTQNGRPRFSEQMKLDTETFGVFSRHRGGRGGRFRGGYHGRGYGHVGRGSGRAMSMRAP</sequence>
<dbReference type="InterPro" id="IPR038578">
    <property type="entry name" value="GT29-like_sf"/>
</dbReference>
<dbReference type="CDD" id="cd01736">
    <property type="entry name" value="LSm14_N"/>
    <property type="match status" value="1"/>
</dbReference>